<accession>A0ABY4YUE6</accession>
<dbReference type="Pfam" id="PF13787">
    <property type="entry name" value="HXXEE"/>
    <property type="match status" value="1"/>
</dbReference>
<dbReference type="Proteomes" id="UP001056455">
    <property type="component" value="Chromosome"/>
</dbReference>
<sequence>MTIQSYGAVDPPLAPDSQTTRIDDDTTHQRPWLLWALVVGGLALHNVEEGLFGLTRWMAGHPWLPGRVLHGDGAQFAIALVLVTTVVLLVAVVAVTTRARWGVGALASIAYAFLINGGSHVVLSVTSWSLMPGTVSGALVLVPIGLLTLRSLPSVPWSRASVVATVGAALGLVVGSLVLAAALAPVLGVR</sequence>
<feature type="transmembrane region" description="Helical" evidence="2">
    <location>
        <begin position="103"/>
        <end position="123"/>
    </location>
</feature>
<dbReference type="EMBL" id="CP099489">
    <property type="protein sequence ID" value="USQ80207.1"/>
    <property type="molecule type" value="Genomic_DNA"/>
</dbReference>
<keyword evidence="2" id="KW-0472">Membrane</keyword>
<keyword evidence="2" id="KW-1133">Transmembrane helix</keyword>
<name>A0ABY4YUE6_9MICO</name>
<keyword evidence="4" id="KW-1185">Reference proteome</keyword>
<evidence type="ECO:0000256" key="1">
    <source>
        <dbReference type="SAM" id="MobiDB-lite"/>
    </source>
</evidence>
<feature type="transmembrane region" description="Helical" evidence="2">
    <location>
        <begin position="161"/>
        <end position="187"/>
    </location>
</feature>
<gene>
    <name evidence="3" type="ORF">NF556_00660</name>
</gene>
<dbReference type="InterPro" id="IPR025671">
    <property type="entry name" value="HXXEE"/>
</dbReference>
<feature type="transmembrane region" description="Helical" evidence="2">
    <location>
        <begin position="74"/>
        <end position="96"/>
    </location>
</feature>
<feature type="transmembrane region" description="Helical" evidence="2">
    <location>
        <begin position="129"/>
        <end position="149"/>
    </location>
</feature>
<protein>
    <submittedName>
        <fullName evidence="3">HXXEE domain-containing protein</fullName>
    </submittedName>
</protein>
<evidence type="ECO:0000313" key="4">
    <source>
        <dbReference type="Proteomes" id="UP001056455"/>
    </source>
</evidence>
<evidence type="ECO:0000313" key="3">
    <source>
        <dbReference type="EMBL" id="USQ80207.1"/>
    </source>
</evidence>
<keyword evidence="2" id="KW-0812">Transmembrane</keyword>
<feature type="region of interest" description="Disordered" evidence="1">
    <location>
        <begin position="1"/>
        <end position="24"/>
    </location>
</feature>
<dbReference type="RefSeq" id="WP_252593583.1">
    <property type="nucleotide sequence ID" value="NZ_CP099489.1"/>
</dbReference>
<reference evidence="3" key="1">
    <citation type="submission" date="2022-06" db="EMBL/GenBank/DDBJ databases">
        <title>Ornithinimicrobium HY1793.</title>
        <authorList>
            <person name="Huang Y."/>
        </authorList>
    </citation>
    <scope>NUCLEOTIDE SEQUENCE</scope>
    <source>
        <strain evidence="3">HY1793</strain>
    </source>
</reference>
<evidence type="ECO:0000256" key="2">
    <source>
        <dbReference type="SAM" id="Phobius"/>
    </source>
</evidence>
<organism evidence="3 4">
    <name type="scientific">Ornithinimicrobium faecis</name>
    <dbReference type="NCBI Taxonomy" id="2934158"/>
    <lineage>
        <taxon>Bacteria</taxon>
        <taxon>Bacillati</taxon>
        <taxon>Actinomycetota</taxon>
        <taxon>Actinomycetes</taxon>
        <taxon>Micrococcales</taxon>
        <taxon>Ornithinimicrobiaceae</taxon>
        <taxon>Ornithinimicrobium</taxon>
    </lineage>
</organism>
<proteinExistence type="predicted"/>
<feature type="transmembrane region" description="Helical" evidence="2">
    <location>
        <begin position="32"/>
        <end position="54"/>
    </location>
</feature>